<gene>
    <name evidence="2" type="ORF">BIT28_03625</name>
</gene>
<evidence type="ECO:0000313" key="2">
    <source>
        <dbReference type="EMBL" id="OLQ71260.1"/>
    </source>
</evidence>
<sequence length="143" mass="16857">MAEQSGFLTAKFVETYNQLTKHNLTELEELYHSDVIFEDPAHKMVGWPNLHDYFTRLFRTVNECQFEVHDTLSSQNKAYIEWTMTFSHPRIAGGKPRSVRGCSRLEYKDNRVIYHRDYFDMGEMLYEGVPILGSVIRRIKVSM</sequence>
<evidence type="ECO:0000259" key="1">
    <source>
        <dbReference type="Pfam" id="PF12680"/>
    </source>
</evidence>
<organism evidence="2 3">
    <name type="scientific">Photobacterium proteolyticum</name>
    <dbReference type="NCBI Taxonomy" id="1903952"/>
    <lineage>
        <taxon>Bacteria</taxon>
        <taxon>Pseudomonadati</taxon>
        <taxon>Pseudomonadota</taxon>
        <taxon>Gammaproteobacteria</taxon>
        <taxon>Vibrionales</taxon>
        <taxon>Vibrionaceae</taxon>
        <taxon>Photobacterium</taxon>
    </lineage>
</organism>
<accession>A0A1Q9GAG3</accession>
<proteinExistence type="predicted"/>
<name>A0A1Q9GAG3_9GAMM</name>
<dbReference type="RefSeq" id="WP_075767541.1">
    <property type="nucleotide sequence ID" value="NZ_MJIL01000095.1"/>
</dbReference>
<feature type="domain" description="SnoaL-like" evidence="1">
    <location>
        <begin position="15"/>
        <end position="115"/>
    </location>
</feature>
<comment type="caution">
    <text evidence="2">The sequence shown here is derived from an EMBL/GenBank/DDBJ whole genome shotgun (WGS) entry which is preliminary data.</text>
</comment>
<dbReference type="InterPro" id="IPR032710">
    <property type="entry name" value="NTF2-like_dom_sf"/>
</dbReference>
<dbReference type="EMBL" id="MJIL01000095">
    <property type="protein sequence ID" value="OLQ71260.1"/>
    <property type="molecule type" value="Genomic_DNA"/>
</dbReference>
<protein>
    <submittedName>
        <fullName evidence="2">Transcriptional regulator</fullName>
    </submittedName>
</protein>
<keyword evidence="3" id="KW-1185">Reference proteome</keyword>
<dbReference type="InterPro" id="IPR037401">
    <property type="entry name" value="SnoaL-like"/>
</dbReference>
<evidence type="ECO:0000313" key="3">
    <source>
        <dbReference type="Proteomes" id="UP000186905"/>
    </source>
</evidence>
<dbReference type="Proteomes" id="UP000186905">
    <property type="component" value="Unassembled WGS sequence"/>
</dbReference>
<dbReference type="OrthoDB" id="1115105at2"/>
<dbReference type="STRING" id="1903952.BIT28_03625"/>
<dbReference type="Gene3D" id="3.10.450.50">
    <property type="match status" value="1"/>
</dbReference>
<reference evidence="2 3" key="1">
    <citation type="submission" date="2016-09" db="EMBL/GenBank/DDBJ databases">
        <title>Photobacterium proteolyticum sp. nov. a protease producing bacterium isolated from ocean sediments of Laizhou Bay.</title>
        <authorList>
            <person name="Li Y."/>
        </authorList>
    </citation>
    <scope>NUCLEOTIDE SEQUENCE [LARGE SCALE GENOMIC DNA]</scope>
    <source>
        <strain evidence="2 3">13-12</strain>
    </source>
</reference>
<dbReference type="Pfam" id="PF12680">
    <property type="entry name" value="SnoaL_2"/>
    <property type="match status" value="1"/>
</dbReference>
<dbReference type="AlphaFoldDB" id="A0A1Q9GAG3"/>
<dbReference type="SUPFAM" id="SSF54427">
    <property type="entry name" value="NTF2-like"/>
    <property type="match status" value="1"/>
</dbReference>